<feature type="transmembrane region" description="Helical" evidence="5">
    <location>
        <begin position="322"/>
        <end position="342"/>
    </location>
</feature>
<dbReference type="AlphaFoldDB" id="A0A1I5VS93"/>
<feature type="transmembrane region" description="Helical" evidence="5">
    <location>
        <begin position="157"/>
        <end position="176"/>
    </location>
</feature>
<evidence type="ECO:0000256" key="1">
    <source>
        <dbReference type="ARBA" id="ARBA00022692"/>
    </source>
</evidence>
<dbReference type="SUPFAM" id="SSF103473">
    <property type="entry name" value="MFS general substrate transporter"/>
    <property type="match status" value="1"/>
</dbReference>
<dbReference type="InterPro" id="IPR011701">
    <property type="entry name" value="MFS"/>
</dbReference>
<proteinExistence type="predicted"/>
<feature type="region of interest" description="Disordered" evidence="4">
    <location>
        <begin position="418"/>
        <end position="466"/>
    </location>
</feature>
<feature type="domain" description="Major facilitator superfamily (MFS) profile" evidence="6">
    <location>
        <begin position="7"/>
        <end position="375"/>
    </location>
</feature>
<feature type="transmembrane region" description="Helical" evidence="5">
    <location>
        <begin position="234"/>
        <end position="252"/>
    </location>
</feature>
<keyword evidence="8" id="KW-1185">Reference proteome</keyword>
<feature type="transmembrane region" description="Helical" evidence="5">
    <location>
        <begin position="203"/>
        <end position="222"/>
    </location>
</feature>
<reference evidence="8" key="1">
    <citation type="submission" date="2016-10" db="EMBL/GenBank/DDBJ databases">
        <authorList>
            <person name="Varghese N."/>
            <person name="Submissions S."/>
        </authorList>
    </citation>
    <scope>NUCLEOTIDE SEQUENCE [LARGE SCALE GENOMIC DNA]</scope>
    <source>
        <strain evidence="8">JCM 18195</strain>
    </source>
</reference>
<name>A0A1I5VS93_9GAMM</name>
<feature type="transmembrane region" description="Helical" evidence="5">
    <location>
        <begin position="264"/>
        <end position="283"/>
    </location>
</feature>
<protein>
    <submittedName>
        <fullName evidence="7">Predicted arabinose efflux permease, MFS family</fullName>
    </submittedName>
</protein>
<dbReference type="CDD" id="cd17477">
    <property type="entry name" value="MFS_YcaD_like"/>
    <property type="match status" value="1"/>
</dbReference>
<feature type="transmembrane region" description="Helical" evidence="5">
    <location>
        <begin position="130"/>
        <end position="151"/>
    </location>
</feature>
<evidence type="ECO:0000313" key="8">
    <source>
        <dbReference type="Proteomes" id="UP000243084"/>
    </source>
</evidence>
<dbReference type="GO" id="GO:0005886">
    <property type="term" value="C:plasma membrane"/>
    <property type="evidence" value="ECO:0007669"/>
    <property type="project" value="TreeGrafter"/>
</dbReference>
<evidence type="ECO:0000256" key="2">
    <source>
        <dbReference type="ARBA" id="ARBA00022989"/>
    </source>
</evidence>
<evidence type="ECO:0000256" key="5">
    <source>
        <dbReference type="SAM" id="Phobius"/>
    </source>
</evidence>
<feature type="transmembrane region" description="Helical" evidence="5">
    <location>
        <begin position="72"/>
        <end position="93"/>
    </location>
</feature>
<evidence type="ECO:0000256" key="4">
    <source>
        <dbReference type="SAM" id="MobiDB-lite"/>
    </source>
</evidence>
<keyword evidence="2 5" id="KW-1133">Transmembrane helix</keyword>
<accession>A0A1I5VS93</accession>
<dbReference type="PANTHER" id="PTHR23521">
    <property type="entry name" value="TRANSPORTER MFS SUPERFAMILY"/>
    <property type="match status" value="1"/>
</dbReference>
<dbReference type="InterPro" id="IPR020846">
    <property type="entry name" value="MFS_dom"/>
</dbReference>
<dbReference type="PROSITE" id="PS50850">
    <property type="entry name" value="MFS"/>
    <property type="match status" value="1"/>
</dbReference>
<evidence type="ECO:0000313" key="7">
    <source>
        <dbReference type="EMBL" id="SFQ10147.1"/>
    </source>
</evidence>
<feature type="transmembrane region" description="Helical" evidence="5">
    <location>
        <begin position="12"/>
        <end position="31"/>
    </location>
</feature>
<feature type="transmembrane region" description="Helical" evidence="5">
    <location>
        <begin position="99"/>
        <end position="118"/>
    </location>
</feature>
<dbReference type="InterPro" id="IPR036259">
    <property type="entry name" value="MFS_trans_sf"/>
</dbReference>
<feature type="transmembrane region" description="Helical" evidence="5">
    <location>
        <begin position="43"/>
        <end position="60"/>
    </location>
</feature>
<gene>
    <name evidence="7" type="ORF">SAMN05216229_111105</name>
</gene>
<organism evidence="7 8">
    <name type="scientific">Geopseudomonas sagittaria</name>
    <dbReference type="NCBI Taxonomy" id="1135990"/>
    <lineage>
        <taxon>Bacteria</taxon>
        <taxon>Pseudomonadati</taxon>
        <taxon>Pseudomonadota</taxon>
        <taxon>Gammaproteobacteria</taxon>
        <taxon>Pseudomonadales</taxon>
        <taxon>Pseudomonadaceae</taxon>
        <taxon>Geopseudomonas</taxon>
    </lineage>
</organism>
<dbReference type="Pfam" id="PF07690">
    <property type="entry name" value="MFS_1"/>
    <property type="match status" value="1"/>
</dbReference>
<dbReference type="PANTHER" id="PTHR23521:SF3">
    <property type="entry name" value="MFS TRANSPORTER"/>
    <property type="match status" value="1"/>
</dbReference>
<dbReference type="Proteomes" id="UP000243084">
    <property type="component" value="Unassembled WGS sequence"/>
</dbReference>
<dbReference type="FunFam" id="1.20.1250.20:FF:000327">
    <property type="entry name" value="Transporter, MFS superfamily"/>
    <property type="match status" value="1"/>
</dbReference>
<sequence length="466" mass="49405">MPRSMFAFPSLYTATLLMLLGSGLLTTYLALRLAAEGAASQAGWLMAAHYAGLVLGGKFGHRLIAQVGHVRAYVAAGGVVTAAVIAHGLLEWIGAWLPLRFLIGLSMMCQFMVVESWLNERAEPRKRGRVFSMYMTASYLGLALGQLVLVLRPGLDVQPLLMVALCFALCLVPVATTRSIHPAPLHPAPLEPRFFLRRVPQSLTTVAMAGLAIGAFYGLGPIYAQAQGLDTREVGLFMTVCVFAGLVVQAPLGRLSDRFDRSLLIRLIAVALVLSVLPLGLLPRPPLPVMLVVGFVVSLLLFALYPLAVALSNDHVEQERRVALSAMLLVVFGVGACLGPLLAGELMSRGVPRLLYLFIGGCALVLVWRVRPQDVRGLHRVDEAPLGHVAVPVAMAGSPLSVALDPRVDEAVVQEQMQGEAFTDGAGGQPDADADAEPTAADAVDAADGDAEQPGPLPADGLRGTE</sequence>
<keyword evidence="3 5" id="KW-0472">Membrane</keyword>
<feature type="transmembrane region" description="Helical" evidence="5">
    <location>
        <begin position="354"/>
        <end position="370"/>
    </location>
</feature>
<dbReference type="GO" id="GO:0022857">
    <property type="term" value="F:transmembrane transporter activity"/>
    <property type="evidence" value="ECO:0007669"/>
    <property type="project" value="InterPro"/>
</dbReference>
<dbReference type="OrthoDB" id="9810614at2"/>
<dbReference type="RefSeq" id="WP_092432646.1">
    <property type="nucleotide sequence ID" value="NZ_FOXM01000011.1"/>
</dbReference>
<feature type="transmembrane region" description="Helical" evidence="5">
    <location>
        <begin position="289"/>
        <end position="310"/>
    </location>
</feature>
<keyword evidence="1 5" id="KW-0812">Transmembrane</keyword>
<dbReference type="InterPro" id="IPR047200">
    <property type="entry name" value="MFS_YcaD-like"/>
</dbReference>
<dbReference type="EMBL" id="FOXM01000011">
    <property type="protein sequence ID" value="SFQ10147.1"/>
    <property type="molecule type" value="Genomic_DNA"/>
</dbReference>
<evidence type="ECO:0000259" key="6">
    <source>
        <dbReference type="PROSITE" id="PS50850"/>
    </source>
</evidence>
<dbReference type="FunFam" id="1.20.1250.20:FF:000314">
    <property type="entry name" value="Transporter, MFS superfamily"/>
    <property type="match status" value="1"/>
</dbReference>
<dbReference type="Gene3D" id="1.20.1250.20">
    <property type="entry name" value="MFS general substrate transporter like domains"/>
    <property type="match status" value="2"/>
</dbReference>
<evidence type="ECO:0000256" key="3">
    <source>
        <dbReference type="ARBA" id="ARBA00023136"/>
    </source>
</evidence>